<keyword evidence="1" id="KW-1133">Transmembrane helix</keyword>
<reference evidence="2 3" key="1">
    <citation type="journal article" date="2016" name="Nat. Commun.">
        <title>Thousands of microbial genomes shed light on interconnected biogeochemical processes in an aquifer system.</title>
        <authorList>
            <person name="Anantharaman K."/>
            <person name="Brown C.T."/>
            <person name="Hug L.A."/>
            <person name="Sharon I."/>
            <person name="Castelle C.J."/>
            <person name="Probst A.J."/>
            <person name="Thomas B.C."/>
            <person name="Singh A."/>
            <person name="Wilkins M.J."/>
            <person name="Karaoz U."/>
            <person name="Brodie E.L."/>
            <person name="Williams K.H."/>
            <person name="Hubbard S.S."/>
            <person name="Banfield J.F."/>
        </authorList>
    </citation>
    <scope>NUCLEOTIDE SEQUENCE [LARGE SCALE GENOMIC DNA]</scope>
</reference>
<keyword evidence="1" id="KW-0812">Transmembrane</keyword>
<evidence type="ECO:0000256" key="1">
    <source>
        <dbReference type="SAM" id="Phobius"/>
    </source>
</evidence>
<organism evidence="2 3">
    <name type="scientific">candidate division WOR-1 bacterium RIFOXYB2_FULL_36_35</name>
    <dbReference type="NCBI Taxonomy" id="1802578"/>
    <lineage>
        <taxon>Bacteria</taxon>
        <taxon>Bacillati</taxon>
        <taxon>Saganbacteria</taxon>
    </lineage>
</organism>
<keyword evidence="1" id="KW-0472">Membrane</keyword>
<feature type="transmembrane region" description="Helical" evidence="1">
    <location>
        <begin position="85"/>
        <end position="111"/>
    </location>
</feature>
<evidence type="ECO:0000313" key="2">
    <source>
        <dbReference type="EMBL" id="OGC14428.1"/>
    </source>
</evidence>
<sequence length="524" mass="58454">MAIRAVNNTPDALIPKNGYAESLRLVNEKLSKSMLANNRLISRFLGRVGTAVAAYSSLSMALGERLGVYVDFSSLSHGLIDGTGYLYYSNFVSALGIFASGVIGVVTLEIARGRVIDSFKKCFVKSFEEDSENLARLIDDYSEINVDAAREEINDGLERSKHYLGNEFVGKVRALIPDRLKRLIDSELGYIKDGMILLPPMLKGEMHFLGKQVLELLDSALRVSRMRALGLLLKDYYEEDIILVDEATVGIREYLKANDSAILNLPLLFRYVRRHELTYSIRQIVEKPQMNRGERQKARMEASDLILQINTMFLSLTKREIQEITAELAHILNFVDNEDFLCDESVTTNEDLNMIKSSLSQFERCLGSMSEVLNPAELFVYVTNSSGLLLALEHIKQDNEFVRLNELRDLDSFISRVNVLFSSSNNDSQVKIVASKIRNFANKYRIRMRKKIKYAGPDIDGIKKRLSDYSKGGFDPKEAGFATAVLGSFTDAIELLGEKRTVSAGVSDGGDSGGAAVAVIKSSK</sequence>
<dbReference type="Proteomes" id="UP000177905">
    <property type="component" value="Unassembled WGS sequence"/>
</dbReference>
<evidence type="ECO:0000313" key="3">
    <source>
        <dbReference type="Proteomes" id="UP000177905"/>
    </source>
</evidence>
<proteinExistence type="predicted"/>
<dbReference type="EMBL" id="MEUA01000037">
    <property type="protein sequence ID" value="OGC14428.1"/>
    <property type="molecule type" value="Genomic_DNA"/>
</dbReference>
<dbReference type="AlphaFoldDB" id="A0A1F4S1X1"/>
<comment type="caution">
    <text evidence="2">The sequence shown here is derived from an EMBL/GenBank/DDBJ whole genome shotgun (WGS) entry which is preliminary data.</text>
</comment>
<protein>
    <submittedName>
        <fullName evidence="2">Uncharacterized protein</fullName>
    </submittedName>
</protein>
<name>A0A1F4S1X1_UNCSA</name>
<gene>
    <name evidence="2" type="ORF">A2290_08385</name>
</gene>
<accession>A0A1F4S1X1</accession>